<reference evidence="1 2" key="1">
    <citation type="submission" date="2016-10" db="EMBL/GenBank/DDBJ databases">
        <authorList>
            <person name="de Groot N.N."/>
        </authorList>
    </citation>
    <scope>NUCLEOTIDE SEQUENCE [LARGE SCALE GENOMIC DNA]</scope>
    <source>
        <strain evidence="1 2">CGMCC 1.5012</strain>
    </source>
</reference>
<dbReference type="InterPro" id="IPR010982">
    <property type="entry name" value="Lambda_DNA-bd_dom_sf"/>
</dbReference>
<dbReference type="GO" id="GO:0003677">
    <property type="term" value="F:DNA binding"/>
    <property type="evidence" value="ECO:0007669"/>
    <property type="project" value="InterPro"/>
</dbReference>
<dbReference type="AlphaFoldDB" id="A0A1H0EZ99"/>
<keyword evidence="2" id="KW-1185">Reference proteome</keyword>
<dbReference type="InterPro" id="IPR001387">
    <property type="entry name" value="Cro/C1-type_HTH"/>
</dbReference>
<accession>A0A1H0EZ99</accession>
<organism evidence="1 2">
    <name type="scientific">Acetanaerobacterium elongatum</name>
    <dbReference type="NCBI Taxonomy" id="258515"/>
    <lineage>
        <taxon>Bacteria</taxon>
        <taxon>Bacillati</taxon>
        <taxon>Bacillota</taxon>
        <taxon>Clostridia</taxon>
        <taxon>Eubacteriales</taxon>
        <taxon>Oscillospiraceae</taxon>
        <taxon>Acetanaerobacterium</taxon>
    </lineage>
</organism>
<proteinExistence type="predicted"/>
<evidence type="ECO:0008006" key="3">
    <source>
        <dbReference type="Google" id="ProtNLM"/>
    </source>
</evidence>
<dbReference type="CDD" id="cd00093">
    <property type="entry name" value="HTH_XRE"/>
    <property type="match status" value="1"/>
</dbReference>
<sequence>MAQTIGKNVRTSTLLRRLFKAPDLDNFIECHANAMDVPQFPAYLKELCHEAGLVPEQIIKKAAIDRTYGHQLFNGTRKPSRDKVIQLAFGFNLNVEDTQKLLKLAQKSALYPKIKRDAIILYSLSNHKDILETQSVLQALSQTLLGGEEKNG</sequence>
<name>A0A1H0EZ99_9FIRM</name>
<evidence type="ECO:0000313" key="2">
    <source>
        <dbReference type="Proteomes" id="UP000199182"/>
    </source>
</evidence>
<dbReference type="EMBL" id="FNID01000037">
    <property type="protein sequence ID" value="SDN87737.1"/>
    <property type="molecule type" value="Genomic_DNA"/>
</dbReference>
<gene>
    <name evidence="1" type="ORF">SAMN05192585_1376</name>
</gene>
<protein>
    <recommendedName>
        <fullName evidence="3">XRE family transcriptional regulator</fullName>
    </recommendedName>
</protein>
<dbReference type="STRING" id="258515.SAMN05192585_1376"/>
<dbReference type="SUPFAM" id="SSF47413">
    <property type="entry name" value="lambda repressor-like DNA-binding domains"/>
    <property type="match status" value="1"/>
</dbReference>
<evidence type="ECO:0000313" key="1">
    <source>
        <dbReference type="EMBL" id="SDN87737.1"/>
    </source>
</evidence>
<dbReference type="Proteomes" id="UP000199182">
    <property type="component" value="Unassembled WGS sequence"/>
</dbReference>
<dbReference type="RefSeq" id="WP_143008110.1">
    <property type="nucleotide sequence ID" value="NZ_FNID01000037.1"/>
</dbReference>
<dbReference type="OrthoDB" id="3233490at2"/>